<accession>A0A2T3AQG5</accession>
<protein>
    <recommendedName>
        <fullName evidence="6">ADA HAT complex component 1</fullName>
    </recommendedName>
</protein>
<dbReference type="SMART" id="SM00384">
    <property type="entry name" value="AT_hook"/>
    <property type="match status" value="3"/>
</dbReference>
<dbReference type="Proteomes" id="UP000241818">
    <property type="component" value="Unassembled WGS sequence"/>
</dbReference>
<dbReference type="STRING" id="857342.A0A2T3AQG5"/>
<dbReference type="PANTHER" id="PTHR21521:SF0">
    <property type="entry name" value="AMUN, ISOFORM A"/>
    <property type="match status" value="1"/>
</dbReference>
<dbReference type="GO" id="GO:0000785">
    <property type="term" value="C:chromatin"/>
    <property type="evidence" value="ECO:0007669"/>
    <property type="project" value="InterPro"/>
</dbReference>
<feature type="compositionally biased region" description="Basic and acidic residues" evidence="3">
    <location>
        <begin position="291"/>
        <end position="300"/>
    </location>
</feature>
<dbReference type="InterPro" id="IPR017956">
    <property type="entry name" value="AT_hook_DNA-bd_motif"/>
</dbReference>
<dbReference type="PRINTS" id="PR00930">
    <property type="entry name" value="HIGHMOBLTYIY"/>
</dbReference>
<dbReference type="GO" id="GO:0006355">
    <property type="term" value="P:regulation of DNA-templated transcription"/>
    <property type="evidence" value="ECO:0007669"/>
    <property type="project" value="InterPro"/>
</dbReference>
<reference evidence="4 5" key="1">
    <citation type="journal article" date="2018" name="New Phytol.">
        <title>Comparative genomics and transcriptomics depict ericoid mycorrhizal fungi as versatile saprotrophs and plant mutualists.</title>
        <authorList>
            <person name="Martino E."/>
            <person name="Morin E."/>
            <person name="Grelet G.A."/>
            <person name="Kuo A."/>
            <person name="Kohler A."/>
            <person name="Daghino S."/>
            <person name="Barry K.W."/>
            <person name="Cichocki N."/>
            <person name="Clum A."/>
            <person name="Dockter R.B."/>
            <person name="Hainaut M."/>
            <person name="Kuo R.C."/>
            <person name="LaButti K."/>
            <person name="Lindahl B.D."/>
            <person name="Lindquist E.A."/>
            <person name="Lipzen A."/>
            <person name="Khouja H.R."/>
            <person name="Magnuson J."/>
            <person name="Murat C."/>
            <person name="Ohm R.A."/>
            <person name="Singer S.W."/>
            <person name="Spatafora J.W."/>
            <person name="Wang M."/>
            <person name="Veneault-Fourrey C."/>
            <person name="Henrissat B."/>
            <person name="Grigoriev I.V."/>
            <person name="Martin F.M."/>
            <person name="Perotto S."/>
        </authorList>
    </citation>
    <scope>NUCLEOTIDE SEQUENCE [LARGE SCALE GENOMIC DNA]</scope>
    <source>
        <strain evidence="4 5">ATCC 22711</strain>
    </source>
</reference>
<gene>
    <name evidence="4" type="ORF">M430DRAFT_37353</name>
</gene>
<dbReference type="GO" id="GO:0005634">
    <property type="term" value="C:nucleus"/>
    <property type="evidence" value="ECO:0007669"/>
    <property type="project" value="InterPro"/>
</dbReference>
<evidence type="ECO:0000313" key="4">
    <source>
        <dbReference type="EMBL" id="PSS08500.1"/>
    </source>
</evidence>
<evidence type="ECO:0008006" key="6">
    <source>
        <dbReference type="Google" id="ProtNLM"/>
    </source>
</evidence>
<sequence length="300" mass="32938">MAAADLITLPEFRDALSRYPALISSLTKPAKAGVATLEELDQFRYVDAPSRFSKKAGGKTLELADVQKLVDWKLRHGTFRPTLPKLVASNSDDVVRDATSDAFSHYDNDPSDISKTIDKLTKPLKGIGPAAGSLILSIHDPENVIFFSDEAYRWLVKGGEKTKILYNSSEFEELYNKAKELKNRLQVSPIDIEKVAYVLIRESEPADEPKPKKEPSGRPRGRPAKPDSEKKTKKPAVPGRGRGRPRGSTKVPPKPPTTGEPRKRGRPPKDGGGAAKSNKRQATEEAQDPGSAHDEKRAKA</sequence>
<evidence type="ECO:0000313" key="5">
    <source>
        <dbReference type="Proteomes" id="UP000241818"/>
    </source>
</evidence>
<dbReference type="RefSeq" id="XP_024716898.1">
    <property type="nucleotide sequence ID" value="XM_024867108.1"/>
</dbReference>
<dbReference type="GO" id="GO:0003677">
    <property type="term" value="F:DNA binding"/>
    <property type="evidence" value="ECO:0007669"/>
    <property type="project" value="UniProtKB-KW"/>
</dbReference>
<keyword evidence="1" id="KW-0677">Repeat</keyword>
<name>A0A2T3AQG5_AMORE</name>
<dbReference type="OrthoDB" id="8249012at2759"/>
<proteinExistence type="predicted"/>
<evidence type="ECO:0000256" key="2">
    <source>
        <dbReference type="ARBA" id="ARBA00023125"/>
    </source>
</evidence>
<dbReference type="EMBL" id="KZ679018">
    <property type="protein sequence ID" value="PSS08500.1"/>
    <property type="molecule type" value="Genomic_DNA"/>
</dbReference>
<keyword evidence="2" id="KW-0238">DNA-binding</keyword>
<evidence type="ECO:0000256" key="3">
    <source>
        <dbReference type="SAM" id="MobiDB-lite"/>
    </source>
</evidence>
<dbReference type="PRINTS" id="PR00929">
    <property type="entry name" value="ATHOOK"/>
</dbReference>
<organism evidence="4 5">
    <name type="scientific">Amorphotheca resinae ATCC 22711</name>
    <dbReference type="NCBI Taxonomy" id="857342"/>
    <lineage>
        <taxon>Eukaryota</taxon>
        <taxon>Fungi</taxon>
        <taxon>Dikarya</taxon>
        <taxon>Ascomycota</taxon>
        <taxon>Pezizomycotina</taxon>
        <taxon>Leotiomycetes</taxon>
        <taxon>Helotiales</taxon>
        <taxon>Amorphothecaceae</taxon>
        <taxon>Amorphotheca</taxon>
    </lineage>
</organism>
<keyword evidence="5" id="KW-1185">Reference proteome</keyword>
<dbReference type="PANTHER" id="PTHR21521">
    <property type="entry name" value="AMUN, ISOFORM A"/>
    <property type="match status" value="1"/>
</dbReference>
<evidence type="ECO:0000256" key="1">
    <source>
        <dbReference type="ARBA" id="ARBA00022737"/>
    </source>
</evidence>
<dbReference type="AlphaFoldDB" id="A0A2T3AQG5"/>
<feature type="region of interest" description="Disordered" evidence="3">
    <location>
        <begin position="203"/>
        <end position="300"/>
    </location>
</feature>
<dbReference type="InterPro" id="IPR000116">
    <property type="entry name" value="HMGA"/>
</dbReference>
<dbReference type="GeneID" id="36575189"/>
<dbReference type="InParanoid" id="A0A2T3AQG5"/>
<feature type="compositionally biased region" description="Basic and acidic residues" evidence="3">
    <location>
        <begin position="203"/>
        <end position="217"/>
    </location>
</feature>